<dbReference type="Proteomes" id="UP000887013">
    <property type="component" value="Unassembled WGS sequence"/>
</dbReference>
<accession>A0A8X6Q7W4</accession>
<feature type="non-terminal residue" evidence="1">
    <location>
        <position position="143"/>
    </location>
</feature>
<keyword evidence="2" id="KW-1185">Reference proteome</keyword>
<reference evidence="1" key="1">
    <citation type="submission" date="2020-08" db="EMBL/GenBank/DDBJ databases">
        <title>Multicomponent nature underlies the extraordinary mechanical properties of spider dragline silk.</title>
        <authorList>
            <person name="Kono N."/>
            <person name="Nakamura H."/>
            <person name="Mori M."/>
            <person name="Yoshida Y."/>
            <person name="Ohtoshi R."/>
            <person name="Malay A.D."/>
            <person name="Moran D.A.P."/>
            <person name="Tomita M."/>
            <person name="Numata K."/>
            <person name="Arakawa K."/>
        </authorList>
    </citation>
    <scope>NUCLEOTIDE SEQUENCE</scope>
</reference>
<evidence type="ECO:0000313" key="2">
    <source>
        <dbReference type="Proteomes" id="UP000887013"/>
    </source>
</evidence>
<sequence>MAYLGKGRKAELRYTAEKLGERVSEDFKTIHFKNLYINSTNYEDLLREMLNARIQKRMKASSSCVCENYDTIEGHSSNPFELRKLPKCNAKEVDETEIAENISEDMENLLLSFREDKNTINLIKINANGLQQKSEELAPLIQK</sequence>
<dbReference type="AlphaFoldDB" id="A0A8X6Q7W4"/>
<gene>
    <name evidence="1" type="ORF">NPIL_582651</name>
</gene>
<name>A0A8X6Q7W4_NEPPI</name>
<protein>
    <submittedName>
        <fullName evidence="1">Uncharacterized protein</fullName>
    </submittedName>
</protein>
<proteinExistence type="predicted"/>
<dbReference type="EMBL" id="BMAW01077563">
    <property type="protein sequence ID" value="GFU07001.1"/>
    <property type="molecule type" value="Genomic_DNA"/>
</dbReference>
<organism evidence="1 2">
    <name type="scientific">Nephila pilipes</name>
    <name type="common">Giant wood spider</name>
    <name type="synonym">Nephila maculata</name>
    <dbReference type="NCBI Taxonomy" id="299642"/>
    <lineage>
        <taxon>Eukaryota</taxon>
        <taxon>Metazoa</taxon>
        <taxon>Ecdysozoa</taxon>
        <taxon>Arthropoda</taxon>
        <taxon>Chelicerata</taxon>
        <taxon>Arachnida</taxon>
        <taxon>Araneae</taxon>
        <taxon>Araneomorphae</taxon>
        <taxon>Entelegynae</taxon>
        <taxon>Araneoidea</taxon>
        <taxon>Nephilidae</taxon>
        <taxon>Nephila</taxon>
    </lineage>
</organism>
<dbReference type="OrthoDB" id="6434212at2759"/>
<evidence type="ECO:0000313" key="1">
    <source>
        <dbReference type="EMBL" id="GFU07001.1"/>
    </source>
</evidence>
<comment type="caution">
    <text evidence="1">The sequence shown here is derived from an EMBL/GenBank/DDBJ whole genome shotgun (WGS) entry which is preliminary data.</text>
</comment>